<evidence type="ECO:0008006" key="3">
    <source>
        <dbReference type="Google" id="ProtNLM"/>
    </source>
</evidence>
<dbReference type="AlphaFoldDB" id="A0A420VJL0"/>
<evidence type="ECO:0000313" key="2">
    <source>
        <dbReference type="Proteomes" id="UP000286235"/>
    </source>
</evidence>
<comment type="caution">
    <text evidence="1">The sequence shown here is derived from an EMBL/GenBank/DDBJ whole genome shotgun (WGS) entry which is preliminary data.</text>
</comment>
<proteinExistence type="predicted"/>
<protein>
    <recommendedName>
        <fullName evidence="3">Prophage pi2 protein 38</fullName>
    </recommendedName>
</protein>
<dbReference type="EMBL" id="AZRV01000006">
    <property type="protein sequence ID" value="RKO63558.1"/>
    <property type="molecule type" value="Genomic_DNA"/>
</dbReference>
<organism evidence="1 2">
    <name type="scientific">Caldibacillus debilis GB1</name>
    <dbReference type="NCBI Taxonomy" id="1339248"/>
    <lineage>
        <taxon>Bacteria</taxon>
        <taxon>Bacillati</taxon>
        <taxon>Bacillota</taxon>
        <taxon>Bacilli</taxon>
        <taxon>Bacillales</taxon>
        <taxon>Bacillaceae</taxon>
        <taxon>Caldibacillus</taxon>
    </lineage>
</organism>
<sequence length="105" mass="12354">MTHEELFQILKATGLPVAYSHFPEGPPSIPYITFIEIGSENFFADDNVYKDIKDYNIELYTQYKEPNVEKVLEDLLKDHELPFTSAETYIESEELFQKIYEVRLI</sequence>
<accession>A0A420VJL0</accession>
<keyword evidence="2" id="KW-1185">Reference proteome</keyword>
<name>A0A420VJL0_9BACI</name>
<evidence type="ECO:0000313" key="1">
    <source>
        <dbReference type="EMBL" id="RKO63558.1"/>
    </source>
</evidence>
<dbReference type="RefSeq" id="WP_120666335.1">
    <property type="nucleotide sequence ID" value="NZ_AZRV01000006.1"/>
</dbReference>
<dbReference type="Proteomes" id="UP000286235">
    <property type="component" value="Unassembled WGS sequence"/>
</dbReference>
<reference evidence="1 2" key="1">
    <citation type="submission" date="2013-12" db="EMBL/GenBank/DDBJ databases">
        <title>Genome and proteome characterization of Caldibacillus debilis GB1 derived from a cellulolytic aero-tolerant co-culture.</title>
        <authorList>
            <person name="Wushke S.T."/>
            <person name="Zhang X."/>
            <person name="Fristensky B."/>
            <person name="Wilkins J.A."/>
            <person name="Levin D.B."/>
            <person name="Sparling R."/>
        </authorList>
    </citation>
    <scope>NUCLEOTIDE SEQUENCE [LARGE SCALE GENOMIC DNA]</scope>
    <source>
        <strain evidence="1 2">GB1</strain>
    </source>
</reference>
<gene>
    <name evidence="1" type="ORF">Cdeb_02820</name>
</gene>